<dbReference type="GO" id="GO:0009423">
    <property type="term" value="P:chorismate biosynthetic process"/>
    <property type="evidence" value="ECO:0007669"/>
    <property type="project" value="UniProtKB-UniRule"/>
</dbReference>
<comment type="cofactor">
    <cofactor evidence="1">
        <name>FMNH2</name>
        <dbReference type="ChEBI" id="CHEBI:57618"/>
    </cofactor>
</comment>
<evidence type="ECO:0000256" key="6">
    <source>
        <dbReference type="ARBA" id="ARBA00023141"/>
    </source>
</evidence>
<dbReference type="SUPFAM" id="SSF103263">
    <property type="entry name" value="Chorismate synthase, AroC"/>
    <property type="match status" value="1"/>
</dbReference>
<gene>
    <name evidence="9" type="primary">aroC</name>
    <name evidence="9" type="ORF">IAC72_03240</name>
</gene>
<reference evidence="9" key="2">
    <citation type="journal article" date="2021" name="PeerJ">
        <title>Extensive microbial diversity within the chicken gut microbiome revealed by metagenomics and culture.</title>
        <authorList>
            <person name="Gilroy R."/>
            <person name="Ravi A."/>
            <person name="Getino M."/>
            <person name="Pursley I."/>
            <person name="Horton D.L."/>
            <person name="Alikhan N.F."/>
            <person name="Baker D."/>
            <person name="Gharbi K."/>
            <person name="Hall N."/>
            <person name="Watson M."/>
            <person name="Adriaenssens E.M."/>
            <person name="Foster-Nyarko E."/>
            <person name="Jarju S."/>
            <person name="Secka A."/>
            <person name="Antonio M."/>
            <person name="Oren A."/>
            <person name="Chaudhuri R.R."/>
            <person name="La Ragione R."/>
            <person name="Hildebrand F."/>
            <person name="Pallen M.J."/>
        </authorList>
    </citation>
    <scope>NUCLEOTIDE SEQUENCE</scope>
    <source>
        <strain evidence="9">ChiHjej12B11-7776</strain>
    </source>
</reference>
<dbReference type="PANTHER" id="PTHR21085">
    <property type="entry name" value="CHORISMATE SYNTHASE"/>
    <property type="match status" value="1"/>
</dbReference>
<dbReference type="InterPro" id="IPR035904">
    <property type="entry name" value="Chorismate_synth_AroC_sf"/>
</dbReference>
<dbReference type="NCBIfam" id="TIGR00033">
    <property type="entry name" value="aroC"/>
    <property type="match status" value="1"/>
</dbReference>
<dbReference type="InterPro" id="IPR020541">
    <property type="entry name" value="Chorismate_synthase_CS"/>
</dbReference>
<keyword evidence="6" id="KW-0057">Aromatic amino acid biosynthesis</keyword>
<dbReference type="GO" id="GO:0004107">
    <property type="term" value="F:chorismate synthase activity"/>
    <property type="evidence" value="ECO:0007669"/>
    <property type="project" value="UniProtKB-UniRule"/>
</dbReference>
<dbReference type="Gene3D" id="3.60.150.10">
    <property type="entry name" value="Chorismate synthase AroC"/>
    <property type="match status" value="1"/>
</dbReference>
<dbReference type="GO" id="GO:0005829">
    <property type="term" value="C:cytosol"/>
    <property type="evidence" value="ECO:0007669"/>
    <property type="project" value="TreeGrafter"/>
</dbReference>
<comment type="caution">
    <text evidence="9">The sequence shown here is derived from an EMBL/GenBank/DDBJ whole genome shotgun (WGS) entry which is preliminary data.</text>
</comment>
<dbReference type="PIRSF" id="PIRSF001456">
    <property type="entry name" value="Chorismate_synth"/>
    <property type="match status" value="1"/>
</dbReference>
<dbReference type="InterPro" id="IPR000453">
    <property type="entry name" value="Chorismate_synth"/>
</dbReference>
<evidence type="ECO:0000256" key="5">
    <source>
        <dbReference type="ARBA" id="ARBA00022605"/>
    </source>
</evidence>
<keyword evidence="5" id="KW-0028">Amino-acid biosynthesis</keyword>
<comment type="similarity">
    <text evidence="3">Belongs to the chorismate synthase family.</text>
</comment>
<dbReference type="PROSITE" id="PS00788">
    <property type="entry name" value="CHORISMATE_SYNTHASE_2"/>
    <property type="match status" value="1"/>
</dbReference>
<evidence type="ECO:0000256" key="1">
    <source>
        <dbReference type="ARBA" id="ARBA00001914"/>
    </source>
</evidence>
<dbReference type="Proteomes" id="UP000886852">
    <property type="component" value="Unassembled WGS sequence"/>
</dbReference>
<evidence type="ECO:0000256" key="4">
    <source>
        <dbReference type="ARBA" id="ARBA00013036"/>
    </source>
</evidence>
<dbReference type="GO" id="GO:0009073">
    <property type="term" value="P:aromatic amino acid family biosynthetic process"/>
    <property type="evidence" value="ECO:0007669"/>
    <property type="project" value="UniProtKB-KW"/>
</dbReference>
<evidence type="ECO:0000256" key="2">
    <source>
        <dbReference type="ARBA" id="ARBA00005044"/>
    </source>
</evidence>
<name>A0A9D1MWZ1_9BACT</name>
<comment type="pathway">
    <text evidence="2">Metabolic intermediate biosynthesis; chorismate biosynthesis; chorismate from D-erythrose 4-phosphate and phosphoenolpyruvate: step 7/7.</text>
</comment>
<organism evidence="9 10">
    <name type="scientific">Candidatus Fimimonas merdipullorum</name>
    <dbReference type="NCBI Taxonomy" id="2840822"/>
    <lineage>
        <taxon>Bacteria</taxon>
        <taxon>Pseudomonadati</taxon>
        <taxon>Myxococcota</taxon>
        <taxon>Myxococcia</taxon>
        <taxon>Myxococcales</taxon>
        <taxon>Cystobacterineae</taxon>
        <taxon>Myxococcaceae</taxon>
        <taxon>Myxococcaceae incertae sedis</taxon>
        <taxon>Candidatus Fimimonas</taxon>
    </lineage>
</organism>
<dbReference type="EC" id="4.2.3.5" evidence="4 8"/>
<protein>
    <recommendedName>
        <fullName evidence="4 8">Chorismate synthase</fullName>
        <ecNumber evidence="4 8">4.2.3.5</ecNumber>
    </recommendedName>
</protein>
<evidence type="ECO:0000256" key="7">
    <source>
        <dbReference type="ARBA" id="ARBA00023239"/>
    </source>
</evidence>
<dbReference type="GO" id="GO:0010181">
    <property type="term" value="F:FMN binding"/>
    <property type="evidence" value="ECO:0007669"/>
    <property type="project" value="TreeGrafter"/>
</dbReference>
<dbReference type="AlphaFoldDB" id="A0A9D1MWZ1"/>
<dbReference type="EMBL" id="DVOC01000055">
    <property type="protein sequence ID" value="HIU91003.1"/>
    <property type="molecule type" value="Genomic_DNA"/>
</dbReference>
<sequence>MITFSFEGTSHGEGYHGKICGLPKGFAFSARYVEKQLALRKKGVGRSDRQQFADKVIFKNAVGDEVKGESVEFFLPNARVETRGEITAVRSGHSDVTGRARFPHMSVRQIAEIASARNSVCYVVLGAICKQLLEKQGIFTFHYTQRIGGVSSKNKYVFGKSEQQPHFEQLHCPCRYATSLMLEKIKKAKAEGNSLGGIAVAGAVGVPMGVGEILPYASRLDAQIAANLVGIPSVKGIVFGSGEKLADMDGVSAHDRLTVQDGEIVYAENKCGGIVGGVSNGRDILCRLFVKPVPTVKGVETVDCVTLQSVVQHTERADVCVVPNVGVIAENILAYVIANQMLRQKLL</sequence>
<reference evidence="9" key="1">
    <citation type="submission" date="2020-10" db="EMBL/GenBank/DDBJ databases">
        <authorList>
            <person name="Gilroy R."/>
        </authorList>
    </citation>
    <scope>NUCLEOTIDE SEQUENCE</scope>
    <source>
        <strain evidence="9">ChiHjej12B11-7776</strain>
    </source>
</reference>
<accession>A0A9D1MWZ1</accession>
<dbReference type="GO" id="GO:0008652">
    <property type="term" value="P:amino acid biosynthetic process"/>
    <property type="evidence" value="ECO:0007669"/>
    <property type="project" value="UniProtKB-KW"/>
</dbReference>
<evidence type="ECO:0000313" key="10">
    <source>
        <dbReference type="Proteomes" id="UP000886852"/>
    </source>
</evidence>
<evidence type="ECO:0000256" key="8">
    <source>
        <dbReference type="NCBIfam" id="TIGR00033"/>
    </source>
</evidence>
<proteinExistence type="inferred from homology"/>
<dbReference type="Pfam" id="PF01264">
    <property type="entry name" value="Chorismate_synt"/>
    <property type="match status" value="1"/>
</dbReference>
<evidence type="ECO:0000256" key="3">
    <source>
        <dbReference type="ARBA" id="ARBA00008014"/>
    </source>
</evidence>
<dbReference type="PANTHER" id="PTHR21085:SF0">
    <property type="entry name" value="CHORISMATE SYNTHASE"/>
    <property type="match status" value="1"/>
</dbReference>
<keyword evidence="7 9" id="KW-0456">Lyase</keyword>
<evidence type="ECO:0000313" key="9">
    <source>
        <dbReference type="EMBL" id="HIU91003.1"/>
    </source>
</evidence>